<dbReference type="EMBL" id="JACVVK020000212">
    <property type="protein sequence ID" value="KAK7484342.1"/>
    <property type="molecule type" value="Genomic_DNA"/>
</dbReference>
<protein>
    <submittedName>
        <fullName evidence="1">Uncharacterized protein</fullName>
    </submittedName>
</protein>
<accession>A0ABD0KB86</accession>
<comment type="caution">
    <text evidence="1">The sequence shown here is derived from an EMBL/GenBank/DDBJ whole genome shotgun (WGS) entry which is preliminary data.</text>
</comment>
<dbReference type="Proteomes" id="UP001519460">
    <property type="component" value="Unassembled WGS sequence"/>
</dbReference>
<evidence type="ECO:0000313" key="1">
    <source>
        <dbReference type="EMBL" id="KAK7484342.1"/>
    </source>
</evidence>
<keyword evidence="2" id="KW-1185">Reference proteome</keyword>
<evidence type="ECO:0000313" key="2">
    <source>
        <dbReference type="Proteomes" id="UP001519460"/>
    </source>
</evidence>
<name>A0ABD0KB86_9CAEN</name>
<gene>
    <name evidence="1" type="ORF">BaRGS_00024467</name>
</gene>
<proteinExistence type="predicted"/>
<organism evidence="1 2">
    <name type="scientific">Batillaria attramentaria</name>
    <dbReference type="NCBI Taxonomy" id="370345"/>
    <lineage>
        <taxon>Eukaryota</taxon>
        <taxon>Metazoa</taxon>
        <taxon>Spiralia</taxon>
        <taxon>Lophotrochozoa</taxon>
        <taxon>Mollusca</taxon>
        <taxon>Gastropoda</taxon>
        <taxon>Caenogastropoda</taxon>
        <taxon>Sorbeoconcha</taxon>
        <taxon>Cerithioidea</taxon>
        <taxon>Batillariidae</taxon>
        <taxon>Batillaria</taxon>
    </lineage>
</organism>
<sequence length="116" mass="12626">MLETGRNVSPSLSGICPLFLKNSIWSGVALFSSRVQSTGDVISLARTAAARCCPEAPPLSTDALFGLLLLLMLGDWHFAALWPFASATPPSTCYSLLHHLLVIWRKNPRLCRLGEC</sequence>
<dbReference type="AlphaFoldDB" id="A0ABD0KB86"/>
<reference evidence="1 2" key="1">
    <citation type="journal article" date="2023" name="Sci. Data">
        <title>Genome assembly of the Korean intertidal mud-creeper Batillaria attramentaria.</title>
        <authorList>
            <person name="Patra A.K."/>
            <person name="Ho P.T."/>
            <person name="Jun S."/>
            <person name="Lee S.J."/>
            <person name="Kim Y."/>
            <person name="Won Y.J."/>
        </authorList>
    </citation>
    <scope>NUCLEOTIDE SEQUENCE [LARGE SCALE GENOMIC DNA]</scope>
    <source>
        <strain evidence="1">Wonlab-2016</strain>
    </source>
</reference>